<keyword evidence="5" id="KW-1185">Reference proteome</keyword>
<dbReference type="GO" id="GO:0004803">
    <property type="term" value="F:transposase activity"/>
    <property type="evidence" value="ECO:0007669"/>
    <property type="project" value="InterPro"/>
</dbReference>
<dbReference type="PANTHER" id="PTHR33408:SF2">
    <property type="entry name" value="TRANSPOSASE DDE DOMAIN-CONTAINING PROTEIN"/>
    <property type="match status" value="1"/>
</dbReference>
<dbReference type="InterPro" id="IPR008490">
    <property type="entry name" value="Transposase_InsH_N"/>
</dbReference>
<name>A0A9X4QUL7_9BACL</name>
<feature type="domain" description="Transposase IS4-like" evidence="2">
    <location>
        <begin position="226"/>
        <end position="437"/>
    </location>
</feature>
<feature type="compositionally biased region" description="Basic residues" evidence="1">
    <location>
        <begin position="165"/>
        <end position="174"/>
    </location>
</feature>
<dbReference type="Proteomes" id="UP001153404">
    <property type="component" value="Unassembled WGS sequence"/>
</dbReference>
<dbReference type="PANTHER" id="PTHR33408">
    <property type="entry name" value="TRANSPOSASE"/>
    <property type="match status" value="1"/>
</dbReference>
<evidence type="ECO:0000259" key="2">
    <source>
        <dbReference type="Pfam" id="PF01609"/>
    </source>
</evidence>
<evidence type="ECO:0000313" key="5">
    <source>
        <dbReference type="Proteomes" id="UP001153404"/>
    </source>
</evidence>
<dbReference type="GO" id="GO:0003677">
    <property type="term" value="F:DNA binding"/>
    <property type="evidence" value="ECO:0007669"/>
    <property type="project" value="InterPro"/>
</dbReference>
<sequence length="457" mass="51727">MEEVPIAKILYAISSFKRRGRPESLNTRAMIFSLILCKIEHIRFIKDLVNRLKSSAEFRLRCHFTGSDRVPSQAAYSRLFTKLQQSGILHEVIDITVDAAITEGFLKGESMAVDSSHVEAFDRNPKIDASKPAPSILPKEVEDSEEPAFLDAVSHVPQPAPKPEKPKRVKRGRVPKAEEAAWRAQVEAYEASLTHFEKEVAGMLSCSYEELIADMPTYPSVGAKGDPRGNGRVKYWYGYKLNLLVDCQSQYIVTGVNCSAHVNDQRPAIVLLKRLKERFPTLQPKYVLGDKGYDSEPVYQQVRDVGACSLIPLVHRTKLPDGVDKHLRPTCKQGHSYRYDSYDATRDTVKFVAPKECAACPFQADGCQKVIKKQVKEDVRRYTAPGRGSEKFHQLFKQRTAVERVFAYLKLYLELGTTRKLKRRAFVDMDLSCLTYNVCKLAIDKLNKRIREAKPAA</sequence>
<dbReference type="AlphaFoldDB" id="A0A9X4QUL7"/>
<dbReference type="Pfam" id="PF05598">
    <property type="entry name" value="DUF772"/>
    <property type="match status" value="1"/>
</dbReference>
<evidence type="ECO:0000313" key="4">
    <source>
        <dbReference type="EMBL" id="MDG0811634.1"/>
    </source>
</evidence>
<accession>A0A9X4QUL7</accession>
<proteinExistence type="predicted"/>
<feature type="domain" description="Transposase InsH N-terminal" evidence="3">
    <location>
        <begin position="11"/>
        <end position="80"/>
    </location>
</feature>
<comment type="caution">
    <text evidence="4">The sequence shown here is derived from an EMBL/GenBank/DDBJ whole genome shotgun (WGS) entry which is preliminary data.</text>
</comment>
<dbReference type="EMBL" id="JAPDIA010000007">
    <property type="protein sequence ID" value="MDG0811634.1"/>
    <property type="molecule type" value="Genomic_DNA"/>
</dbReference>
<feature type="region of interest" description="Disordered" evidence="1">
    <location>
        <begin position="155"/>
        <end position="174"/>
    </location>
</feature>
<dbReference type="InterPro" id="IPR002559">
    <property type="entry name" value="Transposase_11"/>
</dbReference>
<dbReference type="GO" id="GO:0006313">
    <property type="term" value="P:DNA transposition"/>
    <property type="evidence" value="ECO:0007669"/>
    <property type="project" value="InterPro"/>
</dbReference>
<evidence type="ECO:0000259" key="3">
    <source>
        <dbReference type="Pfam" id="PF05598"/>
    </source>
</evidence>
<gene>
    <name evidence="4" type="ORF">OMP40_21360</name>
</gene>
<evidence type="ECO:0000256" key="1">
    <source>
        <dbReference type="SAM" id="MobiDB-lite"/>
    </source>
</evidence>
<protein>
    <submittedName>
        <fullName evidence="4">Transposase</fullName>
    </submittedName>
</protein>
<organism evidence="4 5">
    <name type="scientific">Cohnella rhizosphaerae</name>
    <dbReference type="NCBI Taxonomy" id="1457232"/>
    <lineage>
        <taxon>Bacteria</taxon>
        <taxon>Bacillati</taxon>
        <taxon>Bacillota</taxon>
        <taxon>Bacilli</taxon>
        <taxon>Bacillales</taxon>
        <taxon>Paenibacillaceae</taxon>
        <taxon>Cohnella</taxon>
    </lineage>
</organism>
<dbReference type="Pfam" id="PF01609">
    <property type="entry name" value="DDE_Tnp_1"/>
    <property type="match status" value="1"/>
</dbReference>
<reference evidence="4" key="1">
    <citation type="submission" date="2022-10" db="EMBL/GenBank/DDBJ databases">
        <title>Comparative genomic analysis of Cohnella hashimotonis sp. nov., isolated from the International Space Station.</title>
        <authorList>
            <person name="Simpson A."/>
            <person name="Venkateswaran K."/>
        </authorList>
    </citation>
    <scope>NUCLEOTIDE SEQUENCE</scope>
    <source>
        <strain evidence="4">DSM 28161</strain>
    </source>
</reference>